<comment type="caution">
    <text evidence="3">The sequence shown here is derived from an EMBL/GenBank/DDBJ whole genome shotgun (WGS) entry which is preliminary data.</text>
</comment>
<protein>
    <submittedName>
        <fullName evidence="3">Uncharacterized protein</fullName>
    </submittedName>
</protein>
<dbReference type="AlphaFoldDB" id="A0AAD8YKS3"/>
<feature type="compositionally biased region" description="Basic and acidic residues" evidence="2">
    <location>
        <begin position="1120"/>
        <end position="1139"/>
    </location>
</feature>
<feature type="compositionally biased region" description="Basic and acidic residues" evidence="2">
    <location>
        <begin position="1081"/>
        <end position="1092"/>
    </location>
</feature>
<keyword evidence="4" id="KW-1185">Reference proteome</keyword>
<proteinExistence type="predicted"/>
<evidence type="ECO:0000313" key="3">
    <source>
        <dbReference type="EMBL" id="KAK1747947.1"/>
    </source>
</evidence>
<feature type="region of interest" description="Disordered" evidence="2">
    <location>
        <begin position="1081"/>
        <end position="1139"/>
    </location>
</feature>
<dbReference type="PANTHER" id="PTHR45615:SF80">
    <property type="entry name" value="GRIP DOMAIN-CONTAINING PROTEIN"/>
    <property type="match status" value="1"/>
</dbReference>
<name>A0AAD8YKS3_9STRA</name>
<keyword evidence="1" id="KW-0175">Coiled coil</keyword>
<dbReference type="Proteomes" id="UP001224775">
    <property type="component" value="Unassembled WGS sequence"/>
</dbReference>
<dbReference type="PANTHER" id="PTHR45615">
    <property type="entry name" value="MYOSIN HEAVY CHAIN, NON-MUSCLE"/>
    <property type="match status" value="1"/>
</dbReference>
<feature type="coiled-coil region" evidence="1">
    <location>
        <begin position="922"/>
        <end position="1012"/>
    </location>
</feature>
<dbReference type="EMBL" id="JATAAI010000002">
    <property type="protein sequence ID" value="KAK1747947.1"/>
    <property type="molecule type" value="Genomic_DNA"/>
</dbReference>
<feature type="compositionally biased region" description="Polar residues" evidence="2">
    <location>
        <begin position="1104"/>
        <end position="1119"/>
    </location>
</feature>
<evidence type="ECO:0000313" key="4">
    <source>
        <dbReference type="Proteomes" id="UP001224775"/>
    </source>
</evidence>
<accession>A0AAD8YKS3</accession>
<organism evidence="3 4">
    <name type="scientific">Skeletonema marinoi</name>
    <dbReference type="NCBI Taxonomy" id="267567"/>
    <lineage>
        <taxon>Eukaryota</taxon>
        <taxon>Sar</taxon>
        <taxon>Stramenopiles</taxon>
        <taxon>Ochrophyta</taxon>
        <taxon>Bacillariophyta</taxon>
        <taxon>Coscinodiscophyceae</taxon>
        <taxon>Thalassiosirophycidae</taxon>
        <taxon>Thalassiosirales</taxon>
        <taxon>Skeletonemataceae</taxon>
        <taxon>Skeletonema</taxon>
        <taxon>Skeletonema marinoi-dohrnii complex</taxon>
    </lineage>
</organism>
<feature type="coiled-coil region" evidence="1">
    <location>
        <begin position="840"/>
        <end position="874"/>
    </location>
</feature>
<gene>
    <name evidence="3" type="ORF">QTG54_001910</name>
</gene>
<evidence type="ECO:0000256" key="2">
    <source>
        <dbReference type="SAM" id="MobiDB-lite"/>
    </source>
</evidence>
<sequence>MSVLNVIDSAENSGFWGSDAEIRMRNSNDVFCGQSVHGRNARTVYLPNDAIAFNAKKNNTRSKSSNPFEYWTLEQLAIGAMKVAAQVCHEAVSDSNFDRTRPENEVPSCHVAGFVVQNSAAKDLDKEKHSVSVALVESSLEFLATAFACLESDVVYAVLRSPLQSNDVSNVLVIDAITYLAPSALTETNNSSPQNASTIPMLALLTLSRGLEAAHFVTRYATSLDPSSICVTYTSPHSLGEDGYIGQKQNINFGVDEGGVGYLSAVSRDLGLSIESNEGRRRLKECAEYAYDCILDFDPVIVDDGADSLYNGSGHVMGNSRKTHNSFRLGLKDDTQVGQDMASAYRRPSVVKDRIFSSAVEYVSSMSSIGIVSTWLSLTSIDGEQADARTVDKLCQKLYSVIETRARMRRSSNQSTKNECDNEAVCASALSLLILLLPRHVEQPMRHASLSTSFRNMGDESTGSISDLLQSSMVLKIVDLALSWEDVAKESSSYAKYYASNNAIFILSTVVMAGAGALIEEHVPKQLETFLQRVTESICTRGEADGDADDPYVASALSLLFHLHTDCPLLVRQFLRDYIGSNNNVHSGASFVCGLIHLCTTKSFAVASCASSLLRALIEGNPMDRTEDVLSELILSSFDSSEFVFDAMDTAFYTIHQTAETSVENKRNLPGLECVRWHPRLCLLSDMLDKCSSSINFYRCIKVSLDGDDADLIDLFMQFLAPGRSKDHVYIDTLTNSIDLSLLTLFARFAVKSMQFQNDEARTSFLTLQQDVSDKLLGPYAFATIENSMMQGSSIDLMHRALKLQNLMLSLHSDERYMASSLTRLTSSVRRREEETRTKLARSEQELMLLSSSYKQMERDRDSLTNALHDQRSAYERKLDLVRAEVQIKARTTSKVHAQERKLADERTSQYKRDLLTEQEARISAERDNERISKVNEQLKRELSRDKLRIQELEEMLAEERKAKHQAESVLEKRTSELSLTSEELQQMTATAQEIQQKLAATEESVSHLNAIREESEAKLEDTCEKFIKLADIYQSKEADMNKKDKQFHSAYKKVSQEADTAYKRYVKETRRNEALAKELDDVKKELEEVKTNKAQRHRMRTNAPVSYLNSMHNQGNNDSRPKEKPHGRSRRGKENSVE</sequence>
<evidence type="ECO:0000256" key="1">
    <source>
        <dbReference type="SAM" id="Coils"/>
    </source>
</evidence>
<reference evidence="3" key="1">
    <citation type="submission" date="2023-06" db="EMBL/GenBank/DDBJ databases">
        <title>Survivors Of The Sea: Transcriptome response of Skeletonema marinoi to long-term dormancy.</title>
        <authorList>
            <person name="Pinder M.I.M."/>
            <person name="Kourtchenko O."/>
            <person name="Robertson E.K."/>
            <person name="Larsson T."/>
            <person name="Maumus F."/>
            <person name="Osuna-Cruz C.M."/>
            <person name="Vancaester E."/>
            <person name="Stenow R."/>
            <person name="Vandepoele K."/>
            <person name="Ploug H."/>
            <person name="Bruchert V."/>
            <person name="Godhe A."/>
            <person name="Topel M."/>
        </authorList>
    </citation>
    <scope>NUCLEOTIDE SEQUENCE</scope>
    <source>
        <strain evidence="3">R05AC</strain>
    </source>
</reference>